<dbReference type="AlphaFoldDB" id="A0A3Q0SH22"/>
<dbReference type="STRING" id="61819.ENSACIP00000022332"/>
<feature type="compositionally biased region" description="Basic and acidic residues" evidence="1">
    <location>
        <begin position="1"/>
        <end position="11"/>
    </location>
</feature>
<dbReference type="Ensembl" id="ENSACIT00000022925.1">
    <property type="protein sequence ID" value="ENSACIP00000022332.1"/>
    <property type="gene ID" value="ENSACIG00000017373.1"/>
</dbReference>
<feature type="region of interest" description="Disordered" evidence="1">
    <location>
        <begin position="1"/>
        <end position="25"/>
    </location>
</feature>
<evidence type="ECO:0000256" key="1">
    <source>
        <dbReference type="SAM" id="MobiDB-lite"/>
    </source>
</evidence>
<keyword evidence="3" id="KW-1185">Reference proteome</keyword>
<dbReference type="Proteomes" id="UP000261340">
    <property type="component" value="Unplaced"/>
</dbReference>
<evidence type="ECO:0000313" key="3">
    <source>
        <dbReference type="Proteomes" id="UP000261340"/>
    </source>
</evidence>
<accession>A0A3Q0SH22</accession>
<reference evidence="2" key="1">
    <citation type="submission" date="2025-08" db="UniProtKB">
        <authorList>
            <consortium name="Ensembl"/>
        </authorList>
    </citation>
    <scope>IDENTIFICATION</scope>
</reference>
<sequence>MAQVSIKKECSHQASQTEETGGQKDYKSLFEKAKQKINELIKDKEALIAVSETKANLSADQNVESDVDEIALQVDALVRKLDQRTTEKNELRSRVSVPALIGASMCWHLTTCSCSSELPSLFFSLLFPLSLMELRQNVGRLLLSYVPALDLAQVNYECNVIDEILEQVISSTTY</sequence>
<dbReference type="OMA" id="MFICAVP"/>
<dbReference type="GeneTree" id="ENSGT00940000166160"/>
<name>A0A3Q0SH22_AMPCI</name>
<proteinExistence type="predicted"/>
<reference evidence="2" key="2">
    <citation type="submission" date="2025-09" db="UniProtKB">
        <authorList>
            <consortium name="Ensembl"/>
        </authorList>
    </citation>
    <scope>IDENTIFICATION</scope>
</reference>
<protein>
    <submittedName>
        <fullName evidence="2">Uncharacterized protein</fullName>
    </submittedName>
</protein>
<organism evidence="2 3">
    <name type="scientific">Amphilophus citrinellus</name>
    <name type="common">Midas cichlid</name>
    <name type="synonym">Cichlasoma citrinellum</name>
    <dbReference type="NCBI Taxonomy" id="61819"/>
    <lineage>
        <taxon>Eukaryota</taxon>
        <taxon>Metazoa</taxon>
        <taxon>Chordata</taxon>
        <taxon>Craniata</taxon>
        <taxon>Vertebrata</taxon>
        <taxon>Euteleostomi</taxon>
        <taxon>Actinopterygii</taxon>
        <taxon>Neopterygii</taxon>
        <taxon>Teleostei</taxon>
        <taxon>Neoteleostei</taxon>
        <taxon>Acanthomorphata</taxon>
        <taxon>Ovalentaria</taxon>
        <taxon>Cichlomorphae</taxon>
        <taxon>Cichliformes</taxon>
        <taxon>Cichlidae</taxon>
        <taxon>New World cichlids</taxon>
        <taxon>Cichlasomatinae</taxon>
        <taxon>Heroini</taxon>
        <taxon>Amphilophus</taxon>
    </lineage>
</organism>
<evidence type="ECO:0000313" key="2">
    <source>
        <dbReference type="Ensembl" id="ENSACIP00000022332.1"/>
    </source>
</evidence>